<gene>
    <name evidence="3" type="ORF">HRQ87_19985</name>
</gene>
<evidence type="ECO:0000256" key="2">
    <source>
        <dbReference type="ARBA" id="ARBA00022525"/>
    </source>
</evidence>
<dbReference type="EMBL" id="JABUFE010000052">
    <property type="protein sequence ID" value="NSX57059.1"/>
    <property type="molecule type" value="Genomic_DNA"/>
</dbReference>
<dbReference type="RefSeq" id="WP_281356706.1">
    <property type="nucleotide sequence ID" value="NZ_JABUFE010000052.1"/>
</dbReference>
<organism evidence="3 4">
    <name type="scientific">Parasulfitobacter algicola</name>
    <dbReference type="NCBI Taxonomy" id="2614809"/>
    <lineage>
        <taxon>Bacteria</taxon>
        <taxon>Pseudomonadati</taxon>
        <taxon>Pseudomonadota</taxon>
        <taxon>Alphaproteobacteria</taxon>
        <taxon>Rhodobacterales</taxon>
        <taxon>Roseobacteraceae</taxon>
        <taxon>Parasulfitobacter</taxon>
    </lineage>
</organism>
<dbReference type="InterPro" id="IPR018511">
    <property type="entry name" value="Hemolysin-typ_Ca-bd_CS"/>
</dbReference>
<protein>
    <recommendedName>
        <fullName evidence="5">Calcium-binding protein</fullName>
    </recommendedName>
</protein>
<comment type="caution">
    <text evidence="3">The sequence shown here is derived from an EMBL/GenBank/DDBJ whole genome shotgun (WGS) entry which is preliminary data.</text>
</comment>
<evidence type="ECO:0000256" key="1">
    <source>
        <dbReference type="ARBA" id="ARBA00004613"/>
    </source>
</evidence>
<keyword evidence="2" id="KW-0964">Secreted</keyword>
<evidence type="ECO:0000313" key="3">
    <source>
        <dbReference type="EMBL" id="NSX57059.1"/>
    </source>
</evidence>
<evidence type="ECO:0008006" key="5">
    <source>
        <dbReference type="Google" id="ProtNLM"/>
    </source>
</evidence>
<dbReference type="InterPro" id="IPR050557">
    <property type="entry name" value="RTX_toxin/Mannuronan_C5-epim"/>
</dbReference>
<dbReference type="PRINTS" id="PR00313">
    <property type="entry name" value="CABNDNGRPT"/>
</dbReference>
<sequence>GGSGSDVLDGGLGFDFASYRDSGSGVTADVLFSDRNAGDALGDSYVSIEGLIGSGFDDNLRGTSSADTFYGRDGEDWLVGRGGADRLFGQGDDDVLMGGAGADTLDGGAGFDRADYRQSGTGLTVDLQFADRNTGEASGDVFTSVEFLYGSLHNDSLRGDAGNNRLWGDRGNDWLTGRDGNDYLYSGIGDDYLQGGEGRDVYWGGPGSDTFIYTAGDDLIRDFADRDTIRLDDALWEGDLSVQEVLDTFASVRSSPRGPETVLDFGNGNILAISDLTDPNSLIDDIVIV</sequence>
<dbReference type="SUPFAM" id="SSF51120">
    <property type="entry name" value="beta-Roll"/>
    <property type="match status" value="2"/>
</dbReference>
<comment type="subcellular location">
    <subcellularLocation>
        <location evidence="1">Secreted</location>
    </subcellularLocation>
</comment>
<dbReference type="PROSITE" id="PS00330">
    <property type="entry name" value="HEMOLYSIN_CALCIUM"/>
    <property type="match status" value="2"/>
</dbReference>
<dbReference type="Proteomes" id="UP000777935">
    <property type="component" value="Unassembled WGS sequence"/>
</dbReference>
<dbReference type="InterPro" id="IPR011049">
    <property type="entry name" value="Serralysin-like_metalloprot_C"/>
</dbReference>
<keyword evidence="4" id="KW-1185">Reference proteome</keyword>
<dbReference type="PANTHER" id="PTHR38340:SF1">
    <property type="entry name" value="S-LAYER PROTEIN"/>
    <property type="match status" value="1"/>
</dbReference>
<name>A0ABX2IVV2_9RHOB</name>
<accession>A0ABX2IVV2</accession>
<reference evidence="3 4" key="1">
    <citation type="submission" date="2020-06" db="EMBL/GenBank/DDBJ databases">
        <title>Sulfitobacter algicola sp. nov., isolated from green algae.</title>
        <authorList>
            <person name="Wang C."/>
        </authorList>
    </citation>
    <scope>NUCLEOTIDE SEQUENCE [LARGE SCALE GENOMIC DNA]</scope>
    <source>
        <strain evidence="3 4">1151</strain>
    </source>
</reference>
<evidence type="ECO:0000313" key="4">
    <source>
        <dbReference type="Proteomes" id="UP000777935"/>
    </source>
</evidence>
<feature type="non-terminal residue" evidence="3">
    <location>
        <position position="1"/>
    </location>
</feature>
<dbReference type="Gene3D" id="2.150.10.10">
    <property type="entry name" value="Serralysin-like metalloprotease, C-terminal"/>
    <property type="match status" value="3"/>
</dbReference>
<proteinExistence type="predicted"/>
<dbReference type="PANTHER" id="PTHR38340">
    <property type="entry name" value="S-LAYER PROTEIN"/>
    <property type="match status" value="1"/>
</dbReference>
<dbReference type="Pfam" id="PF00353">
    <property type="entry name" value="HemolysinCabind"/>
    <property type="match status" value="3"/>
</dbReference>
<dbReference type="InterPro" id="IPR001343">
    <property type="entry name" value="Hemolysn_Ca-bd"/>
</dbReference>